<dbReference type="KEGG" id="led:BBK82_03595"/>
<dbReference type="GO" id="GO:0003886">
    <property type="term" value="F:DNA (cytosine-5-)-methyltransferase activity"/>
    <property type="evidence" value="ECO:0007669"/>
    <property type="project" value="UniProtKB-EC"/>
</dbReference>
<evidence type="ECO:0000256" key="2">
    <source>
        <dbReference type="ARBA" id="ARBA00022603"/>
    </source>
</evidence>
<name>A0A1B2HC46_9PSEU</name>
<dbReference type="AlphaFoldDB" id="A0A1B2HC46"/>
<dbReference type="InterPro" id="IPR001525">
    <property type="entry name" value="C5_MeTfrase"/>
</dbReference>
<keyword evidence="5" id="KW-0680">Restriction system</keyword>
<sequence>MSRAAQRLQRVATHRPAVRRRRFRHDELVAVDLFSGFGGLTEGIRRAGFTTIMAANHNEYKVQVHEANHPYAEHWIANLVDKESSDYHDVRQLPAADLLVAGVSCTNHSQANTKKAYAEGLSLFDLDDPEYNERVTRSERDRATASCVLHYAAQHRPRMILVECTTEIVSWGPALPGKKIGDGTTYKWWLKQFDLLGYRHKVMYLNTQFFGVSQSRDRWFCAMWLKEMPPPDLDHRPHSWCDRCHTIVEAVWTWKTGIPPTGSVRYGKQYNYTCPSCRREVIPPMAPSINSLDLTDLGTRIGDREIKRFVDKKTGEVTWSQMAPATMARAERCLQRFGDFPAVLMPAKAVHGTERHPWQPMSTQTSQQETSVLSTGAVMAAAGNTYERPGSDCRSRDLSQPLWAQPATNTTGLVTPPVALTGMVTVGHRHNGDGQHFLRPMDTVTSTHEKAVVYAAVDNFQGAPRGVGEPLATQGGSETMGLLSARVMPNRTHATSRNLGEPMETVVGGAGSGGIGMLSSGVVPFRKNTIPTVHGEPMPAVTSDQIPGLLTAAGVIKNNGSIDEAQYRSHPVSDPLGTVVGSGAHQSLLFSVWYKQNGSEANATAPHPLSDPFGTLTSRDTTAVLGAEWRAMLADISLLDCFFKMLGPHEIGRGCGFDVSFPGYGYEGTFQVWGSARDQVDGFGNAVTPAVGEWIGHRLREALHRTESVA</sequence>
<dbReference type="InterPro" id="IPR050390">
    <property type="entry name" value="C5-Methyltransferase"/>
</dbReference>
<dbReference type="EC" id="2.1.1.37" evidence="1"/>
<dbReference type="GO" id="GO:0044027">
    <property type="term" value="P:negative regulation of gene expression via chromosomal CpG island methylation"/>
    <property type="evidence" value="ECO:0007669"/>
    <property type="project" value="TreeGrafter"/>
</dbReference>
<dbReference type="SUPFAM" id="SSF53335">
    <property type="entry name" value="S-adenosyl-L-methionine-dependent methyltransferases"/>
    <property type="match status" value="2"/>
</dbReference>
<organism evidence="6 7">
    <name type="scientific">Lentzea guizhouensis</name>
    <dbReference type="NCBI Taxonomy" id="1586287"/>
    <lineage>
        <taxon>Bacteria</taxon>
        <taxon>Bacillati</taxon>
        <taxon>Actinomycetota</taxon>
        <taxon>Actinomycetes</taxon>
        <taxon>Pseudonocardiales</taxon>
        <taxon>Pseudonocardiaceae</taxon>
        <taxon>Lentzea</taxon>
    </lineage>
</organism>
<dbReference type="InterPro" id="IPR029063">
    <property type="entry name" value="SAM-dependent_MTases_sf"/>
</dbReference>
<reference evidence="6 7" key="1">
    <citation type="submission" date="2016-07" db="EMBL/GenBank/DDBJ databases">
        <title>Complete genome sequence of the Lentzea guizhouensis DHS C013.</title>
        <authorList>
            <person name="Cao C."/>
        </authorList>
    </citation>
    <scope>NUCLEOTIDE SEQUENCE [LARGE SCALE GENOMIC DNA]</scope>
    <source>
        <strain evidence="6 7">DHS C013</strain>
    </source>
</reference>
<evidence type="ECO:0000256" key="4">
    <source>
        <dbReference type="ARBA" id="ARBA00022691"/>
    </source>
</evidence>
<dbReference type="OrthoDB" id="9813719at2"/>
<keyword evidence="3 6" id="KW-0808">Transferase</keyword>
<proteinExistence type="predicted"/>
<dbReference type="Proteomes" id="UP000093053">
    <property type="component" value="Chromosome"/>
</dbReference>
<dbReference type="RefSeq" id="WP_065913716.1">
    <property type="nucleotide sequence ID" value="NZ_CP016793.1"/>
</dbReference>
<evidence type="ECO:0000256" key="5">
    <source>
        <dbReference type="ARBA" id="ARBA00022747"/>
    </source>
</evidence>
<dbReference type="Pfam" id="PF00145">
    <property type="entry name" value="DNA_methylase"/>
    <property type="match status" value="2"/>
</dbReference>
<dbReference type="Gene3D" id="3.40.50.150">
    <property type="entry name" value="Vaccinia Virus protein VP39"/>
    <property type="match status" value="1"/>
</dbReference>
<dbReference type="GO" id="GO:0003677">
    <property type="term" value="F:DNA binding"/>
    <property type="evidence" value="ECO:0007669"/>
    <property type="project" value="TreeGrafter"/>
</dbReference>
<evidence type="ECO:0000256" key="1">
    <source>
        <dbReference type="ARBA" id="ARBA00011975"/>
    </source>
</evidence>
<keyword evidence="4" id="KW-0949">S-adenosyl-L-methionine</keyword>
<evidence type="ECO:0000313" key="7">
    <source>
        <dbReference type="Proteomes" id="UP000093053"/>
    </source>
</evidence>
<dbReference type="PRINTS" id="PR00105">
    <property type="entry name" value="C5METTRFRASE"/>
</dbReference>
<evidence type="ECO:0000256" key="3">
    <source>
        <dbReference type="ARBA" id="ARBA00022679"/>
    </source>
</evidence>
<dbReference type="GO" id="GO:0009307">
    <property type="term" value="P:DNA restriction-modification system"/>
    <property type="evidence" value="ECO:0007669"/>
    <property type="project" value="UniProtKB-KW"/>
</dbReference>
<accession>A0A1B2HC46</accession>
<dbReference type="REBASE" id="155082">
    <property type="entry name" value="M.Lsp13ORF3595P"/>
</dbReference>
<protein>
    <recommendedName>
        <fullName evidence="1">DNA (cytosine-5-)-methyltransferase</fullName>
        <ecNumber evidence="1">2.1.1.37</ecNumber>
    </recommendedName>
</protein>
<dbReference type="STRING" id="1586287.BBK82_03595"/>
<dbReference type="EMBL" id="CP016793">
    <property type="protein sequence ID" value="ANZ35300.1"/>
    <property type="molecule type" value="Genomic_DNA"/>
</dbReference>
<evidence type="ECO:0000313" key="6">
    <source>
        <dbReference type="EMBL" id="ANZ35300.1"/>
    </source>
</evidence>
<keyword evidence="7" id="KW-1185">Reference proteome</keyword>
<keyword evidence="2 6" id="KW-0489">Methyltransferase</keyword>
<dbReference type="GO" id="GO:0032259">
    <property type="term" value="P:methylation"/>
    <property type="evidence" value="ECO:0007669"/>
    <property type="project" value="UniProtKB-KW"/>
</dbReference>
<gene>
    <name evidence="6" type="ORF">BBK82_03595</name>
</gene>
<dbReference type="PANTHER" id="PTHR10629:SF52">
    <property type="entry name" value="DNA (CYTOSINE-5)-METHYLTRANSFERASE 1"/>
    <property type="match status" value="1"/>
</dbReference>
<dbReference type="PANTHER" id="PTHR10629">
    <property type="entry name" value="CYTOSINE-SPECIFIC METHYLTRANSFERASE"/>
    <property type="match status" value="1"/>
</dbReference>